<reference evidence="1" key="1">
    <citation type="journal article" date="2015" name="Nature">
        <title>Complex archaea that bridge the gap between prokaryotes and eukaryotes.</title>
        <authorList>
            <person name="Spang A."/>
            <person name="Saw J.H."/>
            <person name="Jorgensen S.L."/>
            <person name="Zaremba-Niedzwiedzka K."/>
            <person name="Martijn J."/>
            <person name="Lind A.E."/>
            <person name="van Eijk R."/>
            <person name="Schleper C."/>
            <person name="Guy L."/>
            <person name="Ettema T.J."/>
        </authorList>
    </citation>
    <scope>NUCLEOTIDE SEQUENCE</scope>
</reference>
<evidence type="ECO:0000313" key="1">
    <source>
        <dbReference type="EMBL" id="KKM99442.1"/>
    </source>
</evidence>
<dbReference type="EMBL" id="LAZR01005497">
    <property type="protein sequence ID" value="KKM99442.1"/>
    <property type="molecule type" value="Genomic_DNA"/>
</dbReference>
<organism evidence="1">
    <name type="scientific">marine sediment metagenome</name>
    <dbReference type="NCBI Taxonomy" id="412755"/>
    <lineage>
        <taxon>unclassified sequences</taxon>
        <taxon>metagenomes</taxon>
        <taxon>ecological metagenomes</taxon>
    </lineage>
</organism>
<dbReference type="AlphaFoldDB" id="A0A0F9Q211"/>
<accession>A0A0F9Q211</accession>
<dbReference type="GO" id="GO:0003676">
    <property type="term" value="F:nucleic acid binding"/>
    <property type="evidence" value="ECO:0007669"/>
    <property type="project" value="InterPro"/>
</dbReference>
<dbReference type="Gene3D" id="3.40.1350.10">
    <property type="match status" value="1"/>
</dbReference>
<comment type="caution">
    <text evidence="1">The sequence shown here is derived from an EMBL/GenBank/DDBJ whole genome shotgun (WGS) entry which is preliminary data.</text>
</comment>
<name>A0A0F9Q211_9ZZZZ</name>
<proteinExistence type="predicted"/>
<gene>
    <name evidence="1" type="ORF">LCGC14_1147790</name>
</gene>
<dbReference type="InterPro" id="IPR011856">
    <property type="entry name" value="tRNA_endonuc-like_dom_sf"/>
</dbReference>
<protein>
    <recommendedName>
        <fullName evidence="2">VRR-NUC domain-containing protein</fullName>
    </recommendedName>
</protein>
<sequence>MKLNPLDITEKQFESQVKDLAKTFNWQYYHTWRSIHSPAGFPDCVMVKEGRIIFAELKSEKGKVSEEQFEWLEALGKGKAEVYIWRPSDFDKVVEILR</sequence>
<evidence type="ECO:0008006" key="2">
    <source>
        <dbReference type="Google" id="ProtNLM"/>
    </source>
</evidence>